<name>A0A1K2HCJ2_9NEIS</name>
<evidence type="ECO:0000313" key="5">
    <source>
        <dbReference type="Proteomes" id="UP000186513"/>
    </source>
</evidence>
<dbReference type="Proteomes" id="UP000186513">
    <property type="component" value="Unassembled WGS sequence"/>
</dbReference>
<dbReference type="InterPro" id="IPR011006">
    <property type="entry name" value="CheY-like_superfamily"/>
</dbReference>
<keyword evidence="1" id="KW-0597">Phosphoprotein</keyword>
<feature type="domain" description="ANTAR" evidence="3">
    <location>
        <begin position="123"/>
        <end position="184"/>
    </location>
</feature>
<dbReference type="InterPro" id="IPR036388">
    <property type="entry name" value="WH-like_DNA-bd_sf"/>
</dbReference>
<dbReference type="Gene3D" id="3.40.50.2300">
    <property type="match status" value="1"/>
</dbReference>
<reference evidence="4 5" key="1">
    <citation type="submission" date="2016-11" db="EMBL/GenBank/DDBJ databases">
        <authorList>
            <person name="Jaros S."/>
            <person name="Januszkiewicz K."/>
            <person name="Wedrychowicz H."/>
        </authorList>
    </citation>
    <scope>NUCLEOTIDE SEQUENCE [LARGE SCALE GENOMIC DNA]</scope>
    <source>
        <strain evidence="4 5">DSM 18899</strain>
    </source>
</reference>
<dbReference type="EMBL" id="FPKR01000003">
    <property type="protein sequence ID" value="SFZ74026.1"/>
    <property type="molecule type" value="Genomic_DNA"/>
</dbReference>
<dbReference type="PANTHER" id="PTHR43367">
    <property type="match status" value="1"/>
</dbReference>
<dbReference type="Gene3D" id="1.10.10.10">
    <property type="entry name" value="Winged helix-like DNA-binding domain superfamily/Winged helix DNA-binding domain"/>
    <property type="match status" value="1"/>
</dbReference>
<dbReference type="PANTHER" id="PTHR43367:SF1">
    <property type="entry name" value="TWO-COMPONENT RESPONSE REGULATOR-LIKE APRR6-RELATED"/>
    <property type="match status" value="1"/>
</dbReference>
<dbReference type="PIRSF" id="PIRSF036382">
    <property type="entry name" value="RR_antiterm"/>
    <property type="match status" value="1"/>
</dbReference>
<dbReference type="InterPro" id="IPR008327">
    <property type="entry name" value="Sig_transdc_resp-reg_antiterm"/>
</dbReference>
<evidence type="ECO:0000259" key="3">
    <source>
        <dbReference type="PROSITE" id="PS50921"/>
    </source>
</evidence>
<dbReference type="PROSITE" id="PS50921">
    <property type="entry name" value="ANTAR"/>
    <property type="match status" value="1"/>
</dbReference>
<dbReference type="GO" id="GO:0000160">
    <property type="term" value="P:phosphorelay signal transduction system"/>
    <property type="evidence" value="ECO:0007669"/>
    <property type="project" value="InterPro"/>
</dbReference>
<feature type="domain" description="Response regulatory" evidence="2">
    <location>
        <begin position="3"/>
        <end position="117"/>
    </location>
</feature>
<evidence type="ECO:0000313" key="4">
    <source>
        <dbReference type="EMBL" id="SFZ74026.1"/>
    </source>
</evidence>
<dbReference type="OrthoDB" id="9782798at2"/>
<accession>A0A1K2HCJ2</accession>
<dbReference type="STRING" id="1121279.SAMN02745887_01090"/>
<dbReference type="InterPro" id="IPR001789">
    <property type="entry name" value="Sig_transdc_resp-reg_receiver"/>
</dbReference>
<dbReference type="SMART" id="SM01012">
    <property type="entry name" value="ANTAR"/>
    <property type="match status" value="1"/>
</dbReference>
<dbReference type="InterPro" id="IPR005561">
    <property type="entry name" value="ANTAR"/>
</dbReference>
<gene>
    <name evidence="4" type="ORF">SAMN02745887_01090</name>
</gene>
<proteinExistence type="predicted"/>
<dbReference type="RefSeq" id="WP_072427604.1">
    <property type="nucleotide sequence ID" value="NZ_FPKR01000003.1"/>
</dbReference>
<protein>
    <submittedName>
        <fullName evidence="4">Response regulator receiver and ANTAR domain protein</fullName>
    </submittedName>
</protein>
<organism evidence="4 5">
    <name type="scientific">Chitinimonas taiwanensis DSM 18899</name>
    <dbReference type="NCBI Taxonomy" id="1121279"/>
    <lineage>
        <taxon>Bacteria</taxon>
        <taxon>Pseudomonadati</taxon>
        <taxon>Pseudomonadota</taxon>
        <taxon>Betaproteobacteria</taxon>
        <taxon>Neisseriales</taxon>
        <taxon>Chitinibacteraceae</taxon>
        <taxon>Chitinimonas</taxon>
    </lineage>
</organism>
<evidence type="ECO:0000256" key="1">
    <source>
        <dbReference type="PROSITE-ProRule" id="PRU00169"/>
    </source>
</evidence>
<dbReference type="PROSITE" id="PS50110">
    <property type="entry name" value="RESPONSE_REGULATORY"/>
    <property type="match status" value="1"/>
</dbReference>
<sequence length="191" mass="20752">MLRVLLVNDTEKPIGELRMALSVQGYDILAEVATPHALLAAVEGQRPDVVIIDTESPSRDTLEQLAVMNTHAPRPVVMFTQDADQQLIRAAVGAGVTAYVVDGLAPAKLAPIIEAALARFAEESRLRQRLAEVEQKLSDRKLIDRAKGLLMDKRQMSEAAAYDTLRSQAMKQGAKLADIAKQIIAMADLLG</sequence>
<evidence type="ECO:0000259" key="2">
    <source>
        <dbReference type="PROSITE" id="PS50110"/>
    </source>
</evidence>
<dbReference type="GO" id="GO:0003723">
    <property type="term" value="F:RNA binding"/>
    <property type="evidence" value="ECO:0007669"/>
    <property type="project" value="InterPro"/>
</dbReference>
<dbReference type="Pfam" id="PF00072">
    <property type="entry name" value="Response_reg"/>
    <property type="match status" value="1"/>
</dbReference>
<dbReference type="SUPFAM" id="SSF52172">
    <property type="entry name" value="CheY-like"/>
    <property type="match status" value="1"/>
</dbReference>
<keyword evidence="5" id="KW-1185">Reference proteome</keyword>
<dbReference type="Pfam" id="PF03861">
    <property type="entry name" value="ANTAR"/>
    <property type="match status" value="1"/>
</dbReference>
<dbReference type="AlphaFoldDB" id="A0A1K2HCJ2"/>
<dbReference type="SMART" id="SM00448">
    <property type="entry name" value="REC"/>
    <property type="match status" value="1"/>
</dbReference>
<feature type="modified residue" description="4-aspartylphosphate" evidence="1">
    <location>
        <position position="53"/>
    </location>
</feature>